<dbReference type="EMBL" id="MATO01000034">
    <property type="protein sequence ID" value="OCS90844.1"/>
    <property type="molecule type" value="Genomic_DNA"/>
</dbReference>
<proteinExistence type="predicted"/>
<evidence type="ECO:0000313" key="1">
    <source>
        <dbReference type="EMBL" id="OCS90844.1"/>
    </source>
</evidence>
<name>A0A1C0YUM8_9BACL</name>
<reference evidence="1 2" key="1">
    <citation type="submission" date="2016-07" db="EMBL/GenBank/DDBJ databases">
        <title>Caryophanon latum genome sequencing.</title>
        <authorList>
            <person name="Verma A."/>
            <person name="Pal Y."/>
            <person name="Krishnamurthi S."/>
        </authorList>
    </citation>
    <scope>NUCLEOTIDE SEQUENCE [LARGE SCALE GENOMIC DNA]</scope>
    <source>
        <strain evidence="1 2">DSM 14151</strain>
    </source>
</reference>
<gene>
    <name evidence="1" type="ORF">A6K76_01985</name>
</gene>
<comment type="caution">
    <text evidence="1">The sequence shown here is derived from an EMBL/GenBank/DDBJ whole genome shotgun (WGS) entry which is preliminary data.</text>
</comment>
<sequence>MMKLIHVTSFLAISIKCVHMHANNKCENYIFVCNDKLIGKSVWRLAFPMRLLEADQFLKLGGEHDVAHESRAFP</sequence>
<evidence type="ECO:0000313" key="2">
    <source>
        <dbReference type="Proteomes" id="UP000093482"/>
    </source>
</evidence>
<accession>A0A1C0YUM8</accession>
<protein>
    <submittedName>
        <fullName evidence="1">Uncharacterized protein</fullName>
    </submittedName>
</protein>
<organism evidence="1 2">
    <name type="scientific">Caryophanon latum</name>
    <dbReference type="NCBI Taxonomy" id="33977"/>
    <lineage>
        <taxon>Bacteria</taxon>
        <taxon>Bacillati</taxon>
        <taxon>Bacillota</taxon>
        <taxon>Bacilli</taxon>
        <taxon>Bacillales</taxon>
        <taxon>Caryophanaceae</taxon>
        <taxon>Caryophanon</taxon>
    </lineage>
</organism>
<dbReference type="AlphaFoldDB" id="A0A1C0YUM8"/>
<dbReference type="Proteomes" id="UP000093482">
    <property type="component" value="Unassembled WGS sequence"/>
</dbReference>
<keyword evidence="2" id="KW-1185">Reference proteome</keyword>